<evidence type="ECO:0000256" key="3">
    <source>
        <dbReference type="ARBA" id="ARBA00004906"/>
    </source>
</evidence>
<evidence type="ECO:0000256" key="9">
    <source>
        <dbReference type="ARBA" id="ARBA00022833"/>
    </source>
</evidence>
<evidence type="ECO:0000259" key="19">
    <source>
        <dbReference type="PROSITE" id="PS51270"/>
    </source>
</evidence>
<dbReference type="CDD" id="cd12108">
    <property type="entry name" value="Hr-like"/>
    <property type="match status" value="3"/>
</dbReference>
<keyword evidence="4" id="KW-0436">Ligase</keyword>
<comment type="function">
    <text evidence="14">Probable E3 ubiquitin-protein ligase that may regulate the response to iron deficiency and thus contributes to iron homeostasis.</text>
</comment>
<evidence type="ECO:0000256" key="14">
    <source>
        <dbReference type="ARBA" id="ARBA00053847"/>
    </source>
</evidence>
<dbReference type="Pfam" id="PF14599">
    <property type="entry name" value="zinc_ribbon_6"/>
    <property type="match status" value="1"/>
</dbReference>
<evidence type="ECO:0000256" key="15">
    <source>
        <dbReference type="ARBA" id="ARBA00063786"/>
    </source>
</evidence>
<dbReference type="InterPro" id="IPR001841">
    <property type="entry name" value="Znf_RING"/>
</dbReference>
<evidence type="ECO:0000256" key="1">
    <source>
        <dbReference type="ARBA" id="ARBA00004123"/>
    </source>
</evidence>
<dbReference type="PANTHER" id="PTHR21319">
    <property type="entry name" value="RING FINGER AND CHY ZINC FINGER DOMAIN-CONTAINING PROTEIN 1"/>
    <property type="match status" value="1"/>
</dbReference>
<dbReference type="InterPro" id="IPR037274">
    <property type="entry name" value="Znf_CHY_sf"/>
</dbReference>
<reference evidence="20 21" key="1">
    <citation type="journal article" date="2023" name="Int. J. Mol. Sci.">
        <title>De Novo Assembly and Annotation of 11 Diverse Shrub Willow (Salix) Genomes Reveals Novel Gene Organization in Sex-Linked Regions.</title>
        <authorList>
            <person name="Hyden B."/>
            <person name="Feng K."/>
            <person name="Yates T.B."/>
            <person name="Jawdy S."/>
            <person name="Cereghino C."/>
            <person name="Smart L.B."/>
            <person name="Muchero W."/>
        </authorList>
    </citation>
    <scope>NUCLEOTIDE SEQUENCE [LARGE SCALE GENOMIC DNA]</scope>
    <source>
        <tissue evidence="20">Shoot tip</tissue>
    </source>
</reference>
<comment type="pathway">
    <text evidence="3">Protein modification; protein ubiquitination.</text>
</comment>
<evidence type="ECO:0000256" key="7">
    <source>
        <dbReference type="ARBA" id="ARBA00022771"/>
    </source>
</evidence>
<comment type="subcellular location">
    <subcellularLocation>
        <location evidence="2">Membrane</location>
        <topology evidence="2">Single-pass membrane protein</topology>
    </subcellularLocation>
    <subcellularLocation>
        <location evidence="1">Nucleus</location>
    </subcellularLocation>
</comment>
<dbReference type="CDD" id="cd16464">
    <property type="entry name" value="RING-H2_Pirh2-like"/>
    <property type="match status" value="1"/>
</dbReference>
<keyword evidence="9" id="KW-0862">Zinc</keyword>
<keyword evidence="11" id="KW-0408">Iron</keyword>
<dbReference type="SUPFAM" id="SSF161245">
    <property type="entry name" value="Zinc hairpin stack"/>
    <property type="match status" value="1"/>
</dbReference>
<dbReference type="GO" id="GO:0061630">
    <property type="term" value="F:ubiquitin protein ligase activity"/>
    <property type="evidence" value="ECO:0007669"/>
    <property type="project" value="UniProtKB-ARBA"/>
</dbReference>
<dbReference type="InterPro" id="IPR012312">
    <property type="entry name" value="Hemerythrin-like"/>
</dbReference>
<evidence type="ECO:0000259" key="17">
    <source>
        <dbReference type="PROSITE" id="PS50089"/>
    </source>
</evidence>
<dbReference type="Pfam" id="PF13639">
    <property type="entry name" value="zf-RING_2"/>
    <property type="match status" value="1"/>
</dbReference>
<evidence type="ECO:0000256" key="12">
    <source>
        <dbReference type="ARBA" id="ARBA00023136"/>
    </source>
</evidence>
<dbReference type="Pfam" id="PF05495">
    <property type="entry name" value="zf-CHY"/>
    <property type="match status" value="1"/>
</dbReference>
<feature type="domain" description="CTCHY-type" evidence="19">
    <location>
        <begin position="1084"/>
        <end position="1147"/>
    </location>
</feature>
<evidence type="ECO:0000256" key="4">
    <source>
        <dbReference type="ARBA" id="ARBA00022598"/>
    </source>
</evidence>
<dbReference type="GO" id="GO:0016874">
    <property type="term" value="F:ligase activity"/>
    <property type="evidence" value="ECO:0007669"/>
    <property type="project" value="UniProtKB-KW"/>
</dbReference>
<evidence type="ECO:0000256" key="6">
    <source>
        <dbReference type="ARBA" id="ARBA00022723"/>
    </source>
</evidence>
<dbReference type="PROSITE" id="PS51270">
    <property type="entry name" value="ZF_CTCHY"/>
    <property type="match status" value="1"/>
</dbReference>
<dbReference type="GO" id="GO:0016567">
    <property type="term" value="P:protein ubiquitination"/>
    <property type="evidence" value="ECO:0007669"/>
    <property type="project" value="TreeGrafter"/>
</dbReference>
<accession>A0AAD6KY82</accession>
<comment type="subunit">
    <text evidence="15">Binds zinc and iron ions.</text>
</comment>
<dbReference type="Gene3D" id="1.20.120.520">
    <property type="entry name" value="nmb1532 protein domain like"/>
    <property type="match status" value="3"/>
</dbReference>
<keyword evidence="10" id="KW-1133">Transmembrane helix</keyword>
<evidence type="ECO:0000256" key="5">
    <source>
        <dbReference type="ARBA" id="ARBA00022692"/>
    </source>
</evidence>
<dbReference type="GO" id="GO:0005634">
    <property type="term" value="C:nucleus"/>
    <property type="evidence" value="ECO:0007669"/>
    <property type="project" value="UniProtKB-SubCell"/>
</dbReference>
<dbReference type="InterPro" id="IPR037275">
    <property type="entry name" value="Znf_CTCHY_sf"/>
</dbReference>
<keyword evidence="6" id="KW-0479">Metal-binding</keyword>
<evidence type="ECO:0000256" key="8">
    <source>
        <dbReference type="ARBA" id="ARBA00022786"/>
    </source>
</evidence>
<evidence type="ECO:0000256" key="10">
    <source>
        <dbReference type="ARBA" id="ARBA00022989"/>
    </source>
</evidence>
<dbReference type="InterPro" id="IPR008913">
    <property type="entry name" value="Znf_CHY"/>
</dbReference>
<evidence type="ECO:0000256" key="2">
    <source>
        <dbReference type="ARBA" id="ARBA00004167"/>
    </source>
</evidence>
<dbReference type="PROSITE" id="PS50089">
    <property type="entry name" value="ZF_RING_2"/>
    <property type="match status" value="1"/>
</dbReference>
<keyword evidence="8" id="KW-0833">Ubl conjugation pathway</keyword>
<dbReference type="Proteomes" id="UP001162972">
    <property type="component" value="Chromosome 10"/>
</dbReference>
<dbReference type="GO" id="GO:0034756">
    <property type="term" value="P:regulation of iron ion transport"/>
    <property type="evidence" value="ECO:0007669"/>
    <property type="project" value="UniProtKB-ARBA"/>
</dbReference>
<dbReference type="SUPFAM" id="SSF57850">
    <property type="entry name" value="RING/U-box"/>
    <property type="match status" value="1"/>
</dbReference>
<sequence>MATPFSSLDGRGAGGVAVMAGPVNPIDPSAPSKTCLKISALKSPILIFLFFHKAIRSELDGLHRAAIAFATTGGDIKPLLERYHLFRSIYKHHCNAEDEVIFPALDIRVKNVARTYSLEHEGESVLFDQLFELLNSSMQNEESYRRELASRTGALQTSIDQHMSKEEEQIFYVQQISTAQSELTVNKILSESFPLLIEKFSLEEQASLAWQFLCSIPVNMMTEFLPWLSSSISSDEHQDMHKCLSKIIPEEKLLQQVFFSWMKGAKLSDTCKSCEDNSKAWCQDSRAPTLGCQSMKGHCACESSRMGKRKYMELNCDATLSTEFHPIDEILLWHNAIKRELNDITEAARSIQHSGDFSNLSSFNKRLEFIAEVCIFHSIAEDKIIFPAVDAELSFAQEHAEEEVQFDKLRCLIESIQSAGAYSSLTDFYTKLCSQADQIMDNIQKHFQNEEVQVLPLARKHFSAKRQRELLYQSLCVMPLKLIECVLPWLVGSLSEEEARSFLQNMYMAAPASDSALVTLFSGWACKGGSKNVCLSSSAIGCCPVRILAGTEEDTKRQFCECNPRSSVDEKSSFVQVDGADDCRQPGKCGNLLAQEDSKACPSSGPVDTQKSSCSNKSCCVPGLGVSSHNLGISSLAAAKSLRSSFSPAAPSLNSSLFNWEMDTSPTNSGCLSRPIDNIFQFHKAIRKDLEYLDVESGKLNECNETLLRQFTGRFRLLWGLYRAHSNAEDDIVFPALESRETLHNVSHSYTLDHRQEEKLFEDISSALSELTQLQDYMKNANHADELIGKFANLSDCNYTVSQYNELATKLQGMCKSIRVTLDQHVIREELELWPLFDRHFSVEEQDKIVGQIIGTTGAEVLQSMLPWVTSALTQEEQNKMMDTWKQATKNTMFSEWLNEWWEGTSAATLHATTSESCISLGTDLHESLDQCDHTFKPGWKDIFRMNQNELEAEIRKVSRDSTLDPRRKAYLIQNLMTSRWIAAQQKSPQARTGDHSNGGDLLGRCPSFRGPEKQEFGCEHYKRNCKLRATCCGKLFACRFCHDKVSDHSMDRKATSEMMCMRCLKIQPVGPVCTSISCGGFSMAKYYCNICKFFDDERAVYHCPFCNLCRVGTGLGADFFHCMKCNCCLAMKLADHKCREKGLETNCPICCDDMFSSSASVKALPCGHFMHSTCFQAYTCSHYICPICSKSLGDMSVYFGMLDALLASEELPEEYRDRCQHILCNDCDKKGTAPFHWLYHKCRFCGSYNTRVIKVDSTDPNCSTSNP</sequence>
<evidence type="ECO:0000313" key="20">
    <source>
        <dbReference type="EMBL" id="KAJ6431826.1"/>
    </source>
</evidence>
<keyword evidence="13" id="KW-0539">Nucleus</keyword>
<dbReference type="Pfam" id="PF01814">
    <property type="entry name" value="Hemerythrin"/>
    <property type="match status" value="3"/>
</dbReference>
<dbReference type="SMART" id="SM00184">
    <property type="entry name" value="RING"/>
    <property type="match status" value="1"/>
</dbReference>
<name>A0AAD6KY82_9ROSI</name>
<dbReference type="GO" id="GO:0008270">
    <property type="term" value="F:zinc ion binding"/>
    <property type="evidence" value="ECO:0007669"/>
    <property type="project" value="UniProtKB-KW"/>
</dbReference>
<dbReference type="PANTHER" id="PTHR21319:SF0">
    <property type="entry name" value="AND RING FINGER DOMAIN PROTEIN, PUTATIVE (AFU_ORTHOLOGUE AFUA_1G08900)-RELATED"/>
    <property type="match status" value="1"/>
</dbReference>
<organism evidence="20 21">
    <name type="scientific">Salix udensis</name>
    <dbReference type="NCBI Taxonomy" id="889485"/>
    <lineage>
        <taxon>Eukaryota</taxon>
        <taxon>Viridiplantae</taxon>
        <taxon>Streptophyta</taxon>
        <taxon>Embryophyta</taxon>
        <taxon>Tracheophyta</taxon>
        <taxon>Spermatophyta</taxon>
        <taxon>Magnoliopsida</taxon>
        <taxon>eudicotyledons</taxon>
        <taxon>Gunneridae</taxon>
        <taxon>Pentapetalae</taxon>
        <taxon>rosids</taxon>
        <taxon>fabids</taxon>
        <taxon>Malpighiales</taxon>
        <taxon>Salicaceae</taxon>
        <taxon>Saliceae</taxon>
        <taxon>Salix</taxon>
    </lineage>
</organism>
<dbReference type="FunFam" id="1.20.120.520:FF:000009">
    <property type="entry name" value="Zinc finger protein BRUTUS"/>
    <property type="match status" value="1"/>
</dbReference>
<dbReference type="AlphaFoldDB" id="A0AAD6KY82"/>
<gene>
    <name evidence="20" type="ORF">OIU84_019157</name>
</gene>
<comment type="caution">
    <text evidence="20">The sequence shown here is derived from an EMBL/GenBank/DDBJ whole genome shotgun (WGS) entry which is preliminary data.</text>
</comment>
<keyword evidence="12" id="KW-0472">Membrane</keyword>
<keyword evidence="5" id="KW-0812">Transmembrane</keyword>
<dbReference type="GO" id="GO:0098711">
    <property type="term" value="P:iron ion import across plasma membrane"/>
    <property type="evidence" value="ECO:0007669"/>
    <property type="project" value="UniProtKB-ARBA"/>
</dbReference>
<keyword evidence="21" id="KW-1185">Reference proteome</keyword>
<evidence type="ECO:0000256" key="13">
    <source>
        <dbReference type="ARBA" id="ARBA00023242"/>
    </source>
</evidence>
<dbReference type="GO" id="GO:0016020">
    <property type="term" value="C:membrane"/>
    <property type="evidence" value="ECO:0007669"/>
    <property type="project" value="UniProtKB-SubCell"/>
</dbReference>
<dbReference type="PROSITE" id="PS51266">
    <property type="entry name" value="ZF_CHY"/>
    <property type="match status" value="1"/>
</dbReference>
<dbReference type="Gene3D" id="2.20.28.10">
    <property type="match status" value="1"/>
</dbReference>
<evidence type="ECO:0000259" key="18">
    <source>
        <dbReference type="PROSITE" id="PS51266"/>
    </source>
</evidence>
<dbReference type="Gene3D" id="3.30.40.10">
    <property type="entry name" value="Zinc/RING finger domain, C3HC4 (zinc finger)"/>
    <property type="match status" value="1"/>
</dbReference>
<feature type="domain" description="RING-type" evidence="17">
    <location>
        <begin position="1148"/>
        <end position="1190"/>
    </location>
</feature>
<evidence type="ECO:0000256" key="16">
    <source>
        <dbReference type="PROSITE-ProRule" id="PRU00601"/>
    </source>
</evidence>
<evidence type="ECO:0008006" key="22">
    <source>
        <dbReference type="Google" id="ProtNLM"/>
    </source>
</evidence>
<evidence type="ECO:0000256" key="11">
    <source>
        <dbReference type="ARBA" id="ARBA00023004"/>
    </source>
</evidence>
<dbReference type="InterPro" id="IPR013083">
    <property type="entry name" value="Znf_RING/FYVE/PHD"/>
</dbReference>
<keyword evidence="7 16" id="KW-0863">Zinc-finger</keyword>
<dbReference type="SUPFAM" id="SSF161219">
    <property type="entry name" value="CHY zinc finger-like"/>
    <property type="match status" value="1"/>
</dbReference>
<evidence type="ECO:0000313" key="21">
    <source>
        <dbReference type="Proteomes" id="UP001162972"/>
    </source>
</evidence>
<dbReference type="InterPro" id="IPR017921">
    <property type="entry name" value="Znf_CTCHY"/>
</dbReference>
<dbReference type="FunFam" id="3.30.40.10:FF:000208">
    <property type="entry name" value="Zinc finger protein-related isoform 1"/>
    <property type="match status" value="1"/>
</dbReference>
<feature type="domain" description="CHY-type" evidence="18">
    <location>
        <begin position="1012"/>
        <end position="1081"/>
    </location>
</feature>
<dbReference type="EMBL" id="JAPFFJ010000003">
    <property type="protein sequence ID" value="KAJ6431826.1"/>
    <property type="molecule type" value="Genomic_DNA"/>
</dbReference>
<dbReference type="InterPro" id="IPR039512">
    <property type="entry name" value="RCHY1_zinc-ribbon"/>
</dbReference>
<protein>
    <recommendedName>
        <fullName evidence="22">Zinc finger protein</fullName>
    </recommendedName>
</protein>
<dbReference type="GO" id="GO:0006511">
    <property type="term" value="P:ubiquitin-dependent protein catabolic process"/>
    <property type="evidence" value="ECO:0007669"/>
    <property type="project" value="TreeGrafter"/>
</dbReference>
<proteinExistence type="predicted"/>